<accession>A0A9Q0QXX3</accession>
<dbReference type="AlphaFoldDB" id="A0A9Q0QXX3"/>
<dbReference type="EMBL" id="JAMYWD010000003">
    <property type="protein sequence ID" value="KAJ4976123.1"/>
    <property type="molecule type" value="Genomic_DNA"/>
</dbReference>
<gene>
    <name evidence="2" type="ORF">NE237_001229</name>
</gene>
<protein>
    <submittedName>
        <fullName evidence="2">Uncharacterized protein</fullName>
    </submittedName>
</protein>
<keyword evidence="3" id="KW-1185">Reference proteome</keyword>
<dbReference type="Proteomes" id="UP001141806">
    <property type="component" value="Unassembled WGS sequence"/>
</dbReference>
<sequence length="175" mass="18983">MEQNIIKVPNEAKGRDKPMEEGVRVDHRRATNSNLGRWADVEDEDGPNEDNEENFQGALTIPIEVNPLVEGHSGDDVDGVEGEIPIMVNELPIQTSPGGAVSAITTSLGRVEIVFDDIMAVDESLQGGDFPMAGKKTPSKQVGRGKKHGDDTAPFDNTPVPMELLLVKSRFLLLL</sequence>
<proteinExistence type="predicted"/>
<evidence type="ECO:0000313" key="2">
    <source>
        <dbReference type="EMBL" id="KAJ4976123.1"/>
    </source>
</evidence>
<feature type="region of interest" description="Disordered" evidence="1">
    <location>
        <begin position="129"/>
        <end position="155"/>
    </location>
</feature>
<reference evidence="2" key="1">
    <citation type="journal article" date="2023" name="Plant J.">
        <title>The genome of the king protea, Protea cynaroides.</title>
        <authorList>
            <person name="Chang J."/>
            <person name="Duong T.A."/>
            <person name="Schoeman C."/>
            <person name="Ma X."/>
            <person name="Roodt D."/>
            <person name="Barker N."/>
            <person name="Li Z."/>
            <person name="Van de Peer Y."/>
            <person name="Mizrachi E."/>
        </authorList>
    </citation>
    <scope>NUCLEOTIDE SEQUENCE</scope>
    <source>
        <tissue evidence="2">Young leaves</tissue>
    </source>
</reference>
<feature type="compositionally biased region" description="Acidic residues" evidence="1">
    <location>
        <begin position="41"/>
        <end position="53"/>
    </location>
</feature>
<feature type="compositionally biased region" description="Basic and acidic residues" evidence="1">
    <location>
        <begin position="10"/>
        <end position="29"/>
    </location>
</feature>
<evidence type="ECO:0000256" key="1">
    <source>
        <dbReference type="SAM" id="MobiDB-lite"/>
    </source>
</evidence>
<evidence type="ECO:0000313" key="3">
    <source>
        <dbReference type="Proteomes" id="UP001141806"/>
    </source>
</evidence>
<comment type="caution">
    <text evidence="2">The sequence shown here is derived from an EMBL/GenBank/DDBJ whole genome shotgun (WGS) entry which is preliminary data.</text>
</comment>
<organism evidence="2 3">
    <name type="scientific">Protea cynaroides</name>
    <dbReference type="NCBI Taxonomy" id="273540"/>
    <lineage>
        <taxon>Eukaryota</taxon>
        <taxon>Viridiplantae</taxon>
        <taxon>Streptophyta</taxon>
        <taxon>Embryophyta</taxon>
        <taxon>Tracheophyta</taxon>
        <taxon>Spermatophyta</taxon>
        <taxon>Magnoliopsida</taxon>
        <taxon>Proteales</taxon>
        <taxon>Proteaceae</taxon>
        <taxon>Protea</taxon>
    </lineage>
</organism>
<name>A0A9Q0QXX3_9MAGN</name>
<feature type="region of interest" description="Disordered" evidence="1">
    <location>
        <begin position="1"/>
        <end position="54"/>
    </location>
</feature>